<accession>A0A2M7W1L1</accession>
<sequence length="286" mass="32255">MGSGNFVNQRTDDIQHFFDHLDQAFETGGYIERTVGIVTLIGELHAYSPSLALGETSGWAHVRVLAEQSNGCIVEKEAHPGDLWNTVIGYDQSFHTLAETAGRQKQRFQTLEPAEGYTLEDKRIAYEKADFPLDIRTVAAMEVAMALRLINSDFLLEYIIININEQTGNNFSKADLMAITMLAKEIVEHHRQDLEFLDASLRENIMQDRLTASISKDDKVLVVVGAMHTQGIENSLKNPRYRTPLDSSKSRELGRMLIDFSESTSEEFLEEKYGLAVKEDNQPLVE</sequence>
<reference evidence="2" key="1">
    <citation type="submission" date="2017-09" db="EMBL/GenBank/DDBJ databases">
        <title>Depth-based differentiation of microbial function through sediment-hosted aquifers and enrichment of novel symbionts in the deep terrestrial subsurface.</title>
        <authorList>
            <person name="Probst A.J."/>
            <person name="Ladd B."/>
            <person name="Jarett J.K."/>
            <person name="Geller-Mcgrath D.E."/>
            <person name="Sieber C.M.K."/>
            <person name="Emerson J.B."/>
            <person name="Anantharaman K."/>
            <person name="Thomas B.C."/>
            <person name="Malmstrom R."/>
            <person name="Stieglmeier M."/>
            <person name="Klingl A."/>
            <person name="Woyke T."/>
            <person name="Ryan C.M."/>
            <person name="Banfield J.F."/>
        </authorList>
    </citation>
    <scope>NUCLEOTIDE SEQUENCE [LARGE SCALE GENOMIC DNA]</scope>
</reference>
<dbReference type="AlphaFoldDB" id="A0A2M7W1L1"/>
<organism evidence="1 2">
    <name type="scientific">Candidatus Dojkabacteria bacterium CG_4_10_14_0_2_um_filter_Dojkabacteria_WS6_41_15</name>
    <dbReference type="NCBI Taxonomy" id="2014249"/>
    <lineage>
        <taxon>Bacteria</taxon>
        <taxon>Candidatus Dojkabacteria</taxon>
    </lineage>
</organism>
<gene>
    <name evidence="1" type="ORF">COX64_03210</name>
</gene>
<dbReference type="Proteomes" id="UP000228952">
    <property type="component" value="Unassembled WGS sequence"/>
</dbReference>
<proteinExistence type="predicted"/>
<evidence type="ECO:0000313" key="2">
    <source>
        <dbReference type="Proteomes" id="UP000228952"/>
    </source>
</evidence>
<name>A0A2M7W1L1_9BACT</name>
<dbReference type="EMBL" id="PFQB01000079">
    <property type="protein sequence ID" value="PJA13610.1"/>
    <property type="molecule type" value="Genomic_DNA"/>
</dbReference>
<evidence type="ECO:0000313" key="1">
    <source>
        <dbReference type="EMBL" id="PJA13610.1"/>
    </source>
</evidence>
<comment type="caution">
    <text evidence="1">The sequence shown here is derived from an EMBL/GenBank/DDBJ whole genome shotgun (WGS) entry which is preliminary data.</text>
</comment>
<protein>
    <submittedName>
        <fullName evidence="1">Uncharacterized protein</fullName>
    </submittedName>
</protein>